<reference evidence="1" key="1">
    <citation type="journal article" date="2014" name="PLoS ONE">
        <title>Transcriptome-Based Identification of ABC Transporters in the Western Tarnished Plant Bug Lygus hesperus.</title>
        <authorList>
            <person name="Hull J.J."/>
            <person name="Chaney K."/>
            <person name="Geib S.M."/>
            <person name="Fabrick J.A."/>
            <person name="Brent C.S."/>
            <person name="Walsh D."/>
            <person name="Lavine L.C."/>
        </authorList>
    </citation>
    <scope>NUCLEOTIDE SEQUENCE</scope>
</reference>
<evidence type="ECO:0000313" key="1">
    <source>
        <dbReference type="EMBL" id="JAG31278.1"/>
    </source>
</evidence>
<protein>
    <submittedName>
        <fullName evidence="1">Chaperone protein ClpB</fullName>
    </submittedName>
</protein>
<dbReference type="AlphaFoldDB" id="A0A0A9YJK2"/>
<feature type="non-terminal residue" evidence="1">
    <location>
        <position position="1"/>
    </location>
</feature>
<sequence>HQKTLKVMDQILVGLNEDEPGFTNVSALKLHLDYLRMCQEHVKLHLKEALGYLRNHLEKQQEFMADGTNTSQIEELWMDIVTILKEQNDEFKNYSKQSAFAWNQFVKRLHCAENTAALAIAKLRASKMTKTWIAEQNMNSLLDQLREGNSVRSLEHTYSRILMSLENAELTCVSVRNDEDSTIKQFIAAIFAANDILSVQLVMLNEAYPSTG</sequence>
<reference evidence="1" key="2">
    <citation type="submission" date="2014-07" db="EMBL/GenBank/DDBJ databases">
        <authorList>
            <person name="Hull J."/>
        </authorList>
    </citation>
    <scope>NUCLEOTIDE SEQUENCE</scope>
</reference>
<organism evidence="1">
    <name type="scientific">Lygus hesperus</name>
    <name type="common">Western plant bug</name>
    <dbReference type="NCBI Taxonomy" id="30085"/>
    <lineage>
        <taxon>Eukaryota</taxon>
        <taxon>Metazoa</taxon>
        <taxon>Ecdysozoa</taxon>
        <taxon>Arthropoda</taxon>
        <taxon>Hexapoda</taxon>
        <taxon>Insecta</taxon>
        <taxon>Pterygota</taxon>
        <taxon>Neoptera</taxon>
        <taxon>Paraneoptera</taxon>
        <taxon>Hemiptera</taxon>
        <taxon>Heteroptera</taxon>
        <taxon>Panheteroptera</taxon>
        <taxon>Cimicomorpha</taxon>
        <taxon>Miridae</taxon>
        <taxon>Mirini</taxon>
        <taxon>Lygus</taxon>
    </lineage>
</organism>
<dbReference type="EMBL" id="GBHO01012326">
    <property type="protein sequence ID" value="JAG31278.1"/>
    <property type="molecule type" value="Transcribed_RNA"/>
</dbReference>
<gene>
    <name evidence="1" type="primary">clpB_6</name>
    <name evidence="1" type="ORF">CM83_99476</name>
</gene>
<feature type="non-terminal residue" evidence="1">
    <location>
        <position position="212"/>
    </location>
</feature>
<proteinExistence type="predicted"/>
<name>A0A0A9YJK2_LYGHE</name>
<accession>A0A0A9YJK2</accession>